<dbReference type="RefSeq" id="WP_229344159.1">
    <property type="nucleotide sequence ID" value="NZ_JAJFAT010000003.1"/>
</dbReference>
<evidence type="ECO:0000256" key="1">
    <source>
        <dbReference type="ARBA" id="ARBA00022491"/>
    </source>
</evidence>
<evidence type="ECO:0000313" key="6">
    <source>
        <dbReference type="EMBL" id="MCC3144411.1"/>
    </source>
</evidence>
<sequence length="138" mass="15731">MKSDKNITMKEAKRRTGLSSRQIRYYDEQDLIFPERSSGNQRLFSESDIKVLEKIKELLAQGNSIETIRSKITAPEIEEDLSEDDYQALDYDDSFNKYGGADLDSLYPVSNRSALLKKLSLINKTKSPEGESKDGKKD</sequence>
<proteinExistence type="predicted"/>
<organism evidence="6 7">
    <name type="scientific">Halanaerobium polyolivorans</name>
    <dbReference type="NCBI Taxonomy" id="2886943"/>
    <lineage>
        <taxon>Bacteria</taxon>
        <taxon>Bacillati</taxon>
        <taxon>Bacillota</taxon>
        <taxon>Clostridia</taxon>
        <taxon>Halanaerobiales</taxon>
        <taxon>Halanaerobiaceae</taxon>
        <taxon>Halanaerobium</taxon>
    </lineage>
</organism>
<keyword evidence="2" id="KW-0805">Transcription regulation</keyword>
<evidence type="ECO:0000259" key="5">
    <source>
        <dbReference type="PROSITE" id="PS50937"/>
    </source>
</evidence>
<dbReference type="InterPro" id="IPR047057">
    <property type="entry name" value="MerR_fam"/>
</dbReference>
<protein>
    <submittedName>
        <fullName evidence="6">MerR family transcriptional regulator</fullName>
    </submittedName>
</protein>
<evidence type="ECO:0000256" key="4">
    <source>
        <dbReference type="ARBA" id="ARBA00023163"/>
    </source>
</evidence>
<dbReference type="PANTHER" id="PTHR30204">
    <property type="entry name" value="REDOX-CYCLING DRUG-SENSING TRANSCRIPTIONAL ACTIVATOR SOXR"/>
    <property type="match status" value="1"/>
</dbReference>
<comment type="caution">
    <text evidence="6">The sequence shown here is derived from an EMBL/GenBank/DDBJ whole genome shotgun (WGS) entry which is preliminary data.</text>
</comment>
<evidence type="ECO:0000256" key="2">
    <source>
        <dbReference type="ARBA" id="ARBA00023015"/>
    </source>
</evidence>
<dbReference type="Proteomes" id="UP001199296">
    <property type="component" value="Unassembled WGS sequence"/>
</dbReference>
<keyword evidence="1" id="KW-0678">Repressor</keyword>
<dbReference type="EMBL" id="JAJFAT010000003">
    <property type="protein sequence ID" value="MCC3144411.1"/>
    <property type="molecule type" value="Genomic_DNA"/>
</dbReference>
<dbReference type="PANTHER" id="PTHR30204:SF69">
    <property type="entry name" value="MERR-FAMILY TRANSCRIPTIONAL REGULATOR"/>
    <property type="match status" value="1"/>
</dbReference>
<gene>
    <name evidence="6" type="ORF">LJ207_03635</name>
</gene>
<keyword evidence="7" id="KW-1185">Reference proteome</keyword>
<dbReference type="GO" id="GO:0003700">
    <property type="term" value="F:DNA-binding transcription factor activity"/>
    <property type="evidence" value="ECO:0007669"/>
    <property type="project" value="InterPro"/>
</dbReference>
<dbReference type="GO" id="GO:0003677">
    <property type="term" value="F:DNA binding"/>
    <property type="evidence" value="ECO:0007669"/>
    <property type="project" value="UniProtKB-KW"/>
</dbReference>
<dbReference type="SMART" id="SM00422">
    <property type="entry name" value="HTH_MERR"/>
    <property type="match status" value="1"/>
</dbReference>
<dbReference type="Pfam" id="PF13411">
    <property type="entry name" value="MerR_1"/>
    <property type="match status" value="1"/>
</dbReference>
<dbReference type="InterPro" id="IPR009061">
    <property type="entry name" value="DNA-bd_dom_put_sf"/>
</dbReference>
<dbReference type="Gene3D" id="1.10.1660.10">
    <property type="match status" value="1"/>
</dbReference>
<dbReference type="AlphaFoldDB" id="A0AAW4WTT8"/>
<dbReference type="InterPro" id="IPR000551">
    <property type="entry name" value="MerR-type_HTH_dom"/>
</dbReference>
<keyword evidence="3" id="KW-0238">DNA-binding</keyword>
<evidence type="ECO:0000313" key="7">
    <source>
        <dbReference type="Proteomes" id="UP001199296"/>
    </source>
</evidence>
<reference evidence="6 7" key="1">
    <citation type="submission" date="2021-10" db="EMBL/GenBank/DDBJ databases">
        <authorList>
            <person name="Grouzdev D.S."/>
            <person name="Pantiukh K.S."/>
            <person name="Krutkina M.S."/>
        </authorList>
    </citation>
    <scope>NUCLEOTIDE SEQUENCE [LARGE SCALE GENOMIC DNA]</scope>
    <source>
        <strain evidence="6 7">Z-7514</strain>
    </source>
</reference>
<feature type="domain" description="HTH merR-type" evidence="5">
    <location>
        <begin position="6"/>
        <end position="74"/>
    </location>
</feature>
<dbReference type="PROSITE" id="PS50937">
    <property type="entry name" value="HTH_MERR_2"/>
    <property type="match status" value="1"/>
</dbReference>
<accession>A0AAW4WTT8</accession>
<keyword evidence="4" id="KW-0804">Transcription</keyword>
<evidence type="ECO:0000256" key="3">
    <source>
        <dbReference type="ARBA" id="ARBA00023125"/>
    </source>
</evidence>
<name>A0AAW4WTT8_9FIRM</name>
<dbReference type="SUPFAM" id="SSF46955">
    <property type="entry name" value="Putative DNA-binding domain"/>
    <property type="match status" value="1"/>
</dbReference>